<accession>A0A1T5ILG3</accession>
<dbReference type="Proteomes" id="UP000190961">
    <property type="component" value="Unassembled WGS sequence"/>
</dbReference>
<dbReference type="GO" id="GO:0046872">
    <property type="term" value="F:metal ion binding"/>
    <property type="evidence" value="ECO:0007669"/>
    <property type="project" value="UniProtKB-KW"/>
</dbReference>
<comment type="cofactor">
    <cofactor evidence="2">
        <name>Mg(2+)</name>
        <dbReference type="ChEBI" id="CHEBI:18420"/>
    </cofactor>
</comment>
<dbReference type="GO" id="GO:0004156">
    <property type="term" value="F:dihydropteroate synthase activity"/>
    <property type="evidence" value="ECO:0007669"/>
    <property type="project" value="UniProtKB-EC"/>
</dbReference>
<evidence type="ECO:0000256" key="7">
    <source>
        <dbReference type="ARBA" id="ARBA00022679"/>
    </source>
</evidence>
<dbReference type="PROSITE" id="PS50972">
    <property type="entry name" value="PTERIN_BINDING"/>
    <property type="match status" value="1"/>
</dbReference>
<dbReference type="EMBL" id="FUZU01000001">
    <property type="protein sequence ID" value="SKC39803.1"/>
    <property type="molecule type" value="Genomic_DNA"/>
</dbReference>
<keyword evidence="9" id="KW-0460">Magnesium</keyword>
<dbReference type="AlphaFoldDB" id="A0A1T5ILG3"/>
<dbReference type="InterPro" id="IPR011005">
    <property type="entry name" value="Dihydropteroate_synth-like_sf"/>
</dbReference>
<dbReference type="GO" id="GO:0005829">
    <property type="term" value="C:cytosol"/>
    <property type="evidence" value="ECO:0007669"/>
    <property type="project" value="TreeGrafter"/>
</dbReference>
<keyword evidence="7" id="KW-0808">Transferase</keyword>
<comment type="catalytic activity">
    <reaction evidence="1">
        <text>(7,8-dihydropterin-6-yl)methyl diphosphate + 4-aminobenzoate = 7,8-dihydropteroate + diphosphate</text>
        <dbReference type="Rhea" id="RHEA:19949"/>
        <dbReference type="ChEBI" id="CHEBI:17836"/>
        <dbReference type="ChEBI" id="CHEBI:17839"/>
        <dbReference type="ChEBI" id="CHEBI:33019"/>
        <dbReference type="ChEBI" id="CHEBI:72950"/>
        <dbReference type="EC" id="2.5.1.15"/>
    </reaction>
</comment>
<dbReference type="EC" id="2.5.1.15" evidence="5"/>
<evidence type="ECO:0000259" key="12">
    <source>
        <dbReference type="PROSITE" id="PS50972"/>
    </source>
</evidence>
<dbReference type="PANTHER" id="PTHR20941">
    <property type="entry name" value="FOLATE SYNTHESIS PROTEINS"/>
    <property type="match status" value="1"/>
</dbReference>
<dbReference type="GO" id="GO:0046654">
    <property type="term" value="P:tetrahydrofolate biosynthetic process"/>
    <property type="evidence" value="ECO:0007669"/>
    <property type="project" value="TreeGrafter"/>
</dbReference>
<dbReference type="GO" id="GO:0046656">
    <property type="term" value="P:folic acid biosynthetic process"/>
    <property type="evidence" value="ECO:0007669"/>
    <property type="project" value="UniProtKB-KW"/>
</dbReference>
<feature type="domain" description="Pterin-binding" evidence="12">
    <location>
        <begin position="37"/>
        <end position="289"/>
    </location>
</feature>
<dbReference type="PANTHER" id="PTHR20941:SF1">
    <property type="entry name" value="FOLIC ACID SYNTHESIS PROTEIN FOL1"/>
    <property type="match status" value="1"/>
</dbReference>
<keyword evidence="14" id="KW-1185">Reference proteome</keyword>
<evidence type="ECO:0000256" key="5">
    <source>
        <dbReference type="ARBA" id="ARBA00012458"/>
    </source>
</evidence>
<comment type="similarity">
    <text evidence="4">Belongs to the DHPS family.</text>
</comment>
<dbReference type="STRING" id="688867.SAMN05660236_0151"/>
<evidence type="ECO:0000256" key="9">
    <source>
        <dbReference type="ARBA" id="ARBA00022842"/>
    </source>
</evidence>
<proteinExistence type="inferred from homology"/>
<evidence type="ECO:0000313" key="13">
    <source>
        <dbReference type="EMBL" id="SKC39803.1"/>
    </source>
</evidence>
<dbReference type="SUPFAM" id="SSF51717">
    <property type="entry name" value="Dihydropteroate synthetase-like"/>
    <property type="match status" value="1"/>
</dbReference>
<name>A0A1T5ILG3_9BACT</name>
<evidence type="ECO:0000256" key="8">
    <source>
        <dbReference type="ARBA" id="ARBA00022723"/>
    </source>
</evidence>
<dbReference type="NCBIfam" id="TIGR01496">
    <property type="entry name" value="DHPS"/>
    <property type="match status" value="1"/>
</dbReference>
<evidence type="ECO:0000256" key="2">
    <source>
        <dbReference type="ARBA" id="ARBA00001946"/>
    </source>
</evidence>
<evidence type="ECO:0000256" key="11">
    <source>
        <dbReference type="ARBA" id="ARBA00030193"/>
    </source>
</evidence>
<evidence type="ECO:0000256" key="6">
    <source>
        <dbReference type="ARBA" id="ARBA00016919"/>
    </source>
</evidence>
<dbReference type="FunFam" id="3.20.20.20:FF:000006">
    <property type="entry name" value="Dihydropteroate synthase"/>
    <property type="match status" value="1"/>
</dbReference>
<gene>
    <name evidence="13" type="ORF">SAMN05660236_0151</name>
</gene>
<reference evidence="13 14" key="1">
    <citation type="submission" date="2017-02" db="EMBL/GenBank/DDBJ databases">
        <authorList>
            <person name="Peterson S.W."/>
        </authorList>
    </citation>
    <scope>NUCLEOTIDE SEQUENCE [LARGE SCALE GENOMIC DNA]</scope>
    <source>
        <strain evidence="13 14">DSM 25262</strain>
    </source>
</reference>
<evidence type="ECO:0000256" key="1">
    <source>
        <dbReference type="ARBA" id="ARBA00000012"/>
    </source>
</evidence>
<evidence type="ECO:0000256" key="4">
    <source>
        <dbReference type="ARBA" id="ARBA00009503"/>
    </source>
</evidence>
<keyword evidence="10" id="KW-0289">Folate biosynthesis</keyword>
<evidence type="ECO:0000256" key="10">
    <source>
        <dbReference type="ARBA" id="ARBA00022909"/>
    </source>
</evidence>
<dbReference type="CDD" id="cd00739">
    <property type="entry name" value="DHPS"/>
    <property type="match status" value="1"/>
</dbReference>
<dbReference type="Pfam" id="PF00809">
    <property type="entry name" value="Pterin_bind"/>
    <property type="match status" value="1"/>
</dbReference>
<dbReference type="InterPro" id="IPR006390">
    <property type="entry name" value="DHP_synth_dom"/>
</dbReference>
<dbReference type="Gene3D" id="3.20.20.20">
    <property type="entry name" value="Dihydropteroate synthase-like"/>
    <property type="match status" value="1"/>
</dbReference>
<organism evidence="13 14">
    <name type="scientific">Ohtaekwangia koreensis</name>
    <dbReference type="NCBI Taxonomy" id="688867"/>
    <lineage>
        <taxon>Bacteria</taxon>
        <taxon>Pseudomonadati</taxon>
        <taxon>Bacteroidota</taxon>
        <taxon>Cytophagia</taxon>
        <taxon>Cytophagales</taxon>
        <taxon>Fulvivirgaceae</taxon>
        <taxon>Ohtaekwangia</taxon>
    </lineage>
</organism>
<evidence type="ECO:0000313" key="14">
    <source>
        <dbReference type="Proteomes" id="UP000190961"/>
    </source>
</evidence>
<keyword evidence="8" id="KW-0479">Metal-binding</keyword>
<dbReference type="InterPro" id="IPR045031">
    <property type="entry name" value="DHP_synth-like"/>
</dbReference>
<protein>
    <recommendedName>
        <fullName evidence="6">Dihydropteroate synthase</fullName>
        <ecNumber evidence="5">2.5.1.15</ecNumber>
    </recommendedName>
    <alternativeName>
        <fullName evidence="11">Dihydropteroate pyrophosphorylase</fullName>
    </alternativeName>
</protein>
<dbReference type="InterPro" id="IPR000489">
    <property type="entry name" value="Pterin-binding_dom"/>
</dbReference>
<comment type="pathway">
    <text evidence="3">Cofactor biosynthesis; tetrahydrofolate biosynthesis; 7,8-dihydrofolate from 2-amino-4-hydroxy-6-hydroxymethyl-7,8-dihydropteridine diphosphate and 4-aminobenzoate: step 1/2.</text>
</comment>
<sequence>MNDNSIMTSMKSTFENNLFSTNKTLNLHGRLVDLRTPKVMGILNVTPDSFYDGNQHSTEAAILAHAEKMVREGATFIDVGGYSTRPGAEEIPVAEELKRVLSVIKGIRRNFPETFISIDTFRSEVARAAIEEGAHLINDVSGGSLDEKMFETVASLRVPYILMHMRGTPATMTQQTNYENLLKDIIDFFHQKINMLHQLGVKDIVVDPGFGFAKTVDQNFEILNHLEHFKILGKPILAGLSRKSMIWRSLSVTPDEALNGTTSLNTIALLKGAGILRVHDVKEAMEAVTLTNKVLDHKSVSSPLTTYH</sequence>
<evidence type="ECO:0000256" key="3">
    <source>
        <dbReference type="ARBA" id="ARBA00004763"/>
    </source>
</evidence>